<proteinExistence type="predicted"/>
<dbReference type="AlphaFoldDB" id="A0A6A4VK46"/>
<protein>
    <submittedName>
        <fullName evidence="4">C-type lectin domain family 17, member A</fullName>
    </submittedName>
</protein>
<dbReference type="InterPro" id="IPR001304">
    <property type="entry name" value="C-type_lectin-like"/>
</dbReference>
<dbReference type="SUPFAM" id="SSF56436">
    <property type="entry name" value="C-type lectin-like"/>
    <property type="match status" value="1"/>
</dbReference>
<feature type="chain" id="PRO_5025666288" evidence="2">
    <location>
        <begin position="22"/>
        <end position="422"/>
    </location>
</feature>
<dbReference type="EMBL" id="VIIS01001709">
    <property type="protein sequence ID" value="KAF0294023.1"/>
    <property type="molecule type" value="Genomic_DNA"/>
</dbReference>
<feature type="signal peptide" evidence="2">
    <location>
        <begin position="1"/>
        <end position="21"/>
    </location>
</feature>
<feature type="region of interest" description="Disordered" evidence="1">
    <location>
        <begin position="63"/>
        <end position="89"/>
    </location>
</feature>
<reference evidence="4 5" key="1">
    <citation type="submission" date="2019-07" db="EMBL/GenBank/DDBJ databases">
        <title>Draft genome assembly of a fouling barnacle, Amphibalanus amphitrite (Darwin, 1854): The first reference genome for Thecostraca.</title>
        <authorList>
            <person name="Kim W."/>
        </authorList>
    </citation>
    <scope>NUCLEOTIDE SEQUENCE [LARGE SCALE GENOMIC DNA]</scope>
    <source>
        <strain evidence="4">SNU_AA5</strain>
        <tissue evidence="4">Soma without cirri and trophi</tissue>
    </source>
</reference>
<dbReference type="InterPro" id="IPR016187">
    <property type="entry name" value="CTDL_fold"/>
</dbReference>
<evidence type="ECO:0000313" key="5">
    <source>
        <dbReference type="Proteomes" id="UP000440578"/>
    </source>
</evidence>
<accession>A0A6A4VK46</accession>
<dbReference type="Gene3D" id="3.10.100.10">
    <property type="entry name" value="Mannose-Binding Protein A, subunit A"/>
    <property type="match status" value="1"/>
</dbReference>
<keyword evidence="5" id="KW-1185">Reference proteome</keyword>
<dbReference type="PROSITE" id="PS50041">
    <property type="entry name" value="C_TYPE_LECTIN_2"/>
    <property type="match status" value="1"/>
</dbReference>
<dbReference type="InterPro" id="IPR016186">
    <property type="entry name" value="C-type_lectin-like/link_sf"/>
</dbReference>
<evidence type="ECO:0000256" key="2">
    <source>
        <dbReference type="SAM" id="SignalP"/>
    </source>
</evidence>
<dbReference type="PANTHER" id="PTHR22801:SF63">
    <property type="entry name" value="C-TYPE LECTIN DOMAIN-CONTAINING PROTEIN"/>
    <property type="match status" value="1"/>
</dbReference>
<dbReference type="SMART" id="SM00034">
    <property type="entry name" value="CLECT"/>
    <property type="match status" value="1"/>
</dbReference>
<dbReference type="CDD" id="cd00037">
    <property type="entry name" value="CLECT"/>
    <property type="match status" value="1"/>
</dbReference>
<evidence type="ECO:0000259" key="3">
    <source>
        <dbReference type="PROSITE" id="PS50041"/>
    </source>
</evidence>
<keyword evidence="2" id="KW-0732">Signal</keyword>
<evidence type="ECO:0000313" key="4">
    <source>
        <dbReference type="EMBL" id="KAF0294023.1"/>
    </source>
</evidence>
<keyword evidence="4" id="KW-0430">Lectin</keyword>
<dbReference type="InterPro" id="IPR050801">
    <property type="entry name" value="Ca-Dep_Lectins_ImmuneDev"/>
</dbReference>
<dbReference type="PANTHER" id="PTHR22801">
    <property type="entry name" value="LITHOSTATHINE"/>
    <property type="match status" value="1"/>
</dbReference>
<name>A0A6A4VK46_AMPAM</name>
<sequence length="422" mass="46930">MITGWRLPVAILAVLAGAVLAAPPSDPVTSVDGDTVVTSAADLGNTPAVDTPLDVEQRAIVKDVEADPVEQPADPALTSDERSSGWKVPGWPPSSSFQPLLQLSTDTLRQCTAQNGDGGSDRGSNNKPVLRAVGCTQAVLRDGQQTILGRLQHLQTALWQKVETLKELIEEDSGNGKDRWVVGDDPWKLDALEEIQRGVRDLVSWKKKEDGYLREFRQEVLSDTSMLKRGQRYILYKLYSLYGEVRSLSGKLCRCCRSCCGQYRPPKPCSRGEIFDGDRCRSCPRGFEAFDTRCLKLSSQKKSFDEAKRTCENDEAVLATLRSEDDEAIFELAGKSDRGEMWMGLQKDRFNNWVWQDGSPAEDDVDVSSLSSISLNNFRNDCAAASRKNRQNSVVDRPCREEKQFVCEFVPLESLELPEEGV</sequence>
<gene>
    <name evidence="4" type="primary">CLEC17A_1</name>
    <name evidence="4" type="ORF">FJT64_000790</name>
</gene>
<comment type="caution">
    <text evidence="4">The sequence shown here is derived from an EMBL/GenBank/DDBJ whole genome shotgun (WGS) entry which is preliminary data.</text>
</comment>
<organism evidence="4 5">
    <name type="scientific">Amphibalanus amphitrite</name>
    <name type="common">Striped barnacle</name>
    <name type="synonym">Balanus amphitrite</name>
    <dbReference type="NCBI Taxonomy" id="1232801"/>
    <lineage>
        <taxon>Eukaryota</taxon>
        <taxon>Metazoa</taxon>
        <taxon>Ecdysozoa</taxon>
        <taxon>Arthropoda</taxon>
        <taxon>Crustacea</taxon>
        <taxon>Multicrustacea</taxon>
        <taxon>Cirripedia</taxon>
        <taxon>Thoracica</taxon>
        <taxon>Thoracicalcarea</taxon>
        <taxon>Balanomorpha</taxon>
        <taxon>Balanoidea</taxon>
        <taxon>Balanidae</taxon>
        <taxon>Amphibalaninae</taxon>
        <taxon>Amphibalanus</taxon>
    </lineage>
</organism>
<dbReference type="GO" id="GO:0030246">
    <property type="term" value="F:carbohydrate binding"/>
    <property type="evidence" value="ECO:0007669"/>
    <property type="project" value="UniProtKB-KW"/>
</dbReference>
<dbReference type="Pfam" id="PF00059">
    <property type="entry name" value="Lectin_C"/>
    <property type="match status" value="1"/>
</dbReference>
<feature type="domain" description="C-type lectin" evidence="3">
    <location>
        <begin position="290"/>
        <end position="408"/>
    </location>
</feature>
<dbReference type="Proteomes" id="UP000440578">
    <property type="component" value="Unassembled WGS sequence"/>
</dbReference>
<evidence type="ECO:0000256" key="1">
    <source>
        <dbReference type="SAM" id="MobiDB-lite"/>
    </source>
</evidence>